<evidence type="ECO:0000313" key="1">
    <source>
        <dbReference type="EMBL" id="CAE0346530.1"/>
    </source>
</evidence>
<reference evidence="1" key="1">
    <citation type="submission" date="2021-01" db="EMBL/GenBank/DDBJ databases">
        <authorList>
            <person name="Corre E."/>
            <person name="Pelletier E."/>
            <person name="Niang G."/>
            <person name="Scheremetjew M."/>
            <person name="Finn R."/>
            <person name="Kale V."/>
            <person name="Holt S."/>
            <person name="Cochrane G."/>
            <person name="Meng A."/>
            <person name="Brown T."/>
            <person name="Cohen L."/>
        </authorList>
    </citation>
    <scope>NUCLEOTIDE SEQUENCE</scope>
    <source>
        <strain evidence="1">FSP1.4</strain>
    </source>
</reference>
<accession>A0A7S3J5M8</accession>
<name>A0A7S3J5M8_9SPIT</name>
<proteinExistence type="predicted"/>
<dbReference type="EMBL" id="HBII01012808">
    <property type="protein sequence ID" value="CAE0346530.1"/>
    <property type="molecule type" value="Transcribed_RNA"/>
</dbReference>
<dbReference type="AlphaFoldDB" id="A0A7S3J5M8"/>
<gene>
    <name evidence="1" type="ORF">EHAR0213_LOCUS5440</name>
</gene>
<organism evidence="1">
    <name type="scientific">Euplotes harpa</name>
    <dbReference type="NCBI Taxonomy" id="151035"/>
    <lineage>
        <taxon>Eukaryota</taxon>
        <taxon>Sar</taxon>
        <taxon>Alveolata</taxon>
        <taxon>Ciliophora</taxon>
        <taxon>Intramacronucleata</taxon>
        <taxon>Spirotrichea</taxon>
        <taxon>Hypotrichia</taxon>
        <taxon>Euplotida</taxon>
        <taxon>Euplotidae</taxon>
        <taxon>Euplotes</taxon>
    </lineage>
</organism>
<sequence>MPCMTTMPASLTITAMFRVLDVKGRTCDTYNITTICIIVLNERVRYSCCGQPMIIRQNKNLLRKYCQKYMYWNGLFTPKSEYKMYSLKYVGLRPDFSSR</sequence>
<protein>
    <submittedName>
        <fullName evidence="1">Uncharacterized protein</fullName>
    </submittedName>
</protein>